<protein>
    <recommendedName>
        <fullName evidence="2 9">DNA polymerase III subunit delta</fullName>
        <ecNumber evidence="1 9">2.7.7.7</ecNumber>
    </recommendedName>
</protein>
<evidence type="ECO:0000256" key="1">
    <source>
        <dbReference type="ARBA" id="ARBA00012417"/>
    </source>
</evidence>
<dbReference type="SUPFAM" id="SSF48019">
    <property type="entry name" value="post-AAA+ oligomerization domain-like"/>
    <property type="match status" value="1"/>
</dbReference>
<dbReference type="EMBL" id="NJAI01000002">
    <property type="protein sequence ID" value="PHM56159.1"/>
    <property type="molecule type" value="Genomic_DNA"/>
</dbReference>
<dbReference type="GO" id="GO:0003677">
    <property type="term" value="F:DNA binding"/>
    <property type="evidence" value="ECO:0007669"/>
    <property type="project" value="InterPro"/>
</dbReference>
<name>A0A2G0QAH7_XENHO</name>
<dbReference type="STRING" id="351679.A9255_09935"/>
<evidence type="ECO:0000256" key="3">
    <source>
        <dbReference type="ARBA" id="ARBA00022679"/>
    </source>
</evidence>
<organism evidence="13 15">
    <name type="scientific">Xenorhabdus hominickii</name>
    <dbReference type="NCBI Taxonomy" id="351679"/>
    <lineage>
        <taxon>Bacteria</taxon>
        <taxon>Pseudomonadati</taxon>
        <taxon>Pseudomonadota</taxon>
        <taxon>Gammaproteobacteria</taxon>
        <taxon>Enterobacterales</taxon>
        <taxon>Morganellaceae</taxon>
        <taxon>Xenorhabdus</taxon>
    </lineage>
</organism>
<dbReference type="InterPro" id="IPR005790">
    <property type="entry name" value="DNA_polIII_delta"/>
</dbReference>
<keyword evidence="4" id="KW-0548">Nucleotidyltransferase</keyword>
<sequence length="358" mass="41308">MIRLYPEQLISQLNEGLRNNHSQSNHFQNNQLQNNYLLWGNEPLLLQESQDSIRKAAEQHGFMEHFTFSLDNHTDWDEIFSLCQSLSLFASRQSLTLLLPESGPNAAMAERLTKLAELLHPDILLILRGHKLTKAQENSPWFKAIGQNGVYVSCLAPEQHRLPQWVAQRAKNMGLSLEDEANQLLCYCYEGNLLALAQALERLSLLYPDNRLTLPRVEEAVNDAAHFSPYHWVDALLAGKIKRAWHILKQLQQEDTETIILLRTIQRELMLLLVLKRQEKTVPLKTLFDQHKVWQNRRVLLTTALQRLSLNDLQSAIQLLTQMELRVKQDYSHSIWADLETLSMLLCGKPLPESFLNA</sequence>
<evidence type="ECO:0000259" key="11">
    <source>
        <dbReference type="Pfam" id="PF14840"/>
    </source>
</evidence>
<proteinExistence type="inferred from homology"/>
<evidence type="ECO:0000313" key="13">
    <source>
        <dbReference type="EMBL" id="PHM56159.1"/>
    </source>
</evidence>
<keyword evidence="14" id="KW-1185">Reference proteome</keyword>
<dbReference type="Proteomes" id="UP000225433">
    <property type="component" value="Unassembled WGS sequence"/>
</dbReference>
<dbReference type="PANTHER" id="PTHR34388:SF1">
    <property type="entry name" value="DNA POLYMERASE III SUBUNIT DELTA"/>
    <property type="match status" value="1"/>
</dbReference>
<reference evidence="12 14" key="1">
    <citation type="submission" date="2016-06" db="EMBL/GenBank/DDBJ databases">
        <title>Bacterial characters and pathogenicity of Xenorhabdus hominickii from an entomopathogenic nematode, Steinernema monticolum.</title>
        <authorList>
            <person name="Park Y."/>
            <person name="Kim Y."/>
        </authorList>
    </citation>
    <scope>NUCLEOTIDE SEQUENCE [LARGE SCALE GENOMIC DNA]</scope>
    <source>
        <strain evidence="12 14">ANU1</strain>
    </source>
</reference>
<dbReference type="InterPro" id="IPR032780">
    <property type="entry name" value="DNA_pol3_delt_C"/>
</dbReference>
<evidence type="ECO:0000256" key="2">
    <source>
        <dbReference type="ARBA" id="ARBA00017703"/>
    </source>
</evidence>
<dbReference type="InterPro" id="IPR010372">
    <property type="entry name" value="DNA_pol3_delta_N"/>
</dbReference>
<dbReference type="AlphaFoldDB" id="A0A2G0QAH7"/>
<dbReference type="EC" id="2.7.7.7" evidence="1 9"/>
<dbReference type="GO" id="GO:0006261">
    <property type="term" value="P:DNA-templated DNA replication"/>
    <property type="evidence" value="ECO:0007669"/>
    <property type="project" value="TreeGrafter"/>
</dbReference>
<dbReference type="PANTHER" id="PTHR34388">
    <property type="entry name" value="DNA POLYMERASE III SUBUNIT DELTA"/>
    <property type="match status" value="1"/>
</dbReference>
<dbReference type="GO" id="GO:0009360">
    <property type="term" value="C:DNA polymerase III complex"/>
    <property type="evidence" value="ECO:0007669"/>
    <property type="project" value="UniProtKB-UniRule"/>
</dbReference>
<dbReference type="Gene3D" id="1.20.272.10">
    <property type="match status" value="1"/>
</dbReference>
<dbReference type="InterPro" id="IPR027417">
    <property type="entry name" value="P-loop_NTPase"/>
</dbReference>
<dbReference type="Pfam" id="PF06144">
    <property type="entry name" value="DNA_pol3_delta"/>
    <property type="match status" value="1"/>
</dbReference>
<feature type="domain" description="DNA polymerase III delta N-terminal" evidence="10">
    <location>
        <begin position="36"/>
        <end position="154"/>
    </location>
</feature>
<dbReference type="Pfam" id="PF14840">
    <property type="entry name" value="DNA_pol3_delt_C"/>
    <property type="match status" value="1"/>
</dbReference>
<dbReference type="SUPFAM" id="SSF52540">
    <property type="entry name" value="P-loop containing nucleoside triphosphate hydrolases"/>
    <property type="match status" value="1"/>
</dbReference>
<dbReference type="Gene3D" id="1.10.8.60">
    <property type="match status" value="1"/>
</dbReference>
<accession>A0A2G0QAH7</accession>
<evidence type="ECO:0000256" key="4">
    <source>
        <dbReference type="ARBA" id="ARBA00022695"/>
    </source>
</evidence>
<keyword evidence="6" id="KW-0239">DNA-directed DNA polymerase</keyword>
<dbReference type="FunFam" id="1.20.272.10:FF:000008">
    <property type="entry name" value="DNA polymerase III, delta subunit"/>
    <property type="match status" value="1"/>
</dbReference>
<dbReference type="RefSeq" id="WP_069316572.1">
    <property type="nucleotide sequence ID" value="NZ_CAWNQJ010000046.1"/>
</dbReference>
<comment type="similarity">
    <text evidence="7">Belongs to the DNA polymerase HolA subunit family.</text>
</comment>
<evidence type="ECO:0000313" key="12">
    <source>
        <dbReference type="EMBL" id="AOM40877.1"/>
    </source>
</evidence>
<dbReference type="NCBIfam" id="TIGR01128">
    <property type="entry name" value="holA"/>
    <property type="match status" value="1"/>
</dbReference>
<keyword evidence="3" id="KW-0808">Transferase</keyword>
<dbReference type="GO" id="GO:0003887">
    <property type="term" value="F:DNA-directed DNA polymerase activity"/>
    <property type="evidence" value="ECO:0007669"/>
    <property type="project" value="UniProtKB-UniRule"/>
</dbReference>
<dbReference type="FunFam" id="1.10.8.60:FF:000041">
    <property type="entry name" value="DNA polymerase III subunit delta"/>
    <property type="match status" value="1"/>
</dbReference>
<dbReference type="InterPro" id="IPR008921">
    <property type="entry name" value="DNA_pol3_clamp-load_cplx_C"/>
</dbReference>
<dbReference type="KEGG" id="xho:A9255_09935"/>
<dbReference type="OrthoDB" id="9770982at2"/>
<evidence type="ECO:0000256" key="5">
    <source>
        <dbReference type="ARBA" id="ARBA00022705"/>
    </source>
</evidence>
<dbReference type="Gene3D" id="3.40.50.300">
    <property type="entry name" value="P-loop containing nucleotide triphosphate hydrolases"/>
    <property type="match status" value="1"/>
</dbReference>
<dbReference type="Proteomes" id="UP000094600">
    <property type="component" value="Chromosome"/>
</dbReference>
<gene>
    <name evidence="12" type="ORF">A9255_09935</name>
    <name evidence="13" type="ORF">Xhom_01636</name>
</gene>
<evidence type="ECO:0000259" key="10">
    <source>
        <dbReference type="Pfam" id="PF06144"/>
    </source>
</evidence>
<comment type="catalytic activity">
    <reaction evidence="8">
        <text>DNA(n) + a 2'-deoxyribonucleoside 5'-triphosphate = DNA(n+1) + diphosphate</text>
        <dbReference type="Rhea" id="RHEA:22508"/>
        <dbReference type="Rhea" id="RHEA-COMP:17339"/>
        <dbReference type="Rhea" id="RHEA-COMP:17340"/>
        <dbReference type="ChEBI" id="CHEBI:33019"/>
        <dbReference type="ChEBI" id="CHEBI:61560"/>
        <dbReference type="ChEBI" id="CHEBI:173112"/>
        <dbReference type="EC" id="2.7.7.7"/>
    </reaction>
</comment>
<evidence type="ECO:0000256" key="8">
    <source>
        <dbReference type="ARBA" id="ARBA00049244"/>
    </source>
</evidence>
<dbReference type="EMBL" id="CP016176">
    <property type="protein sequence ID" value="AOM40877.1"/>
    <property type="molecule type" value="Genomic_DNA"/>
</dbReference>
<evidence type="ECO:0000256" key="9">
    <source>
        <dbReference type="NCBIfam" id="TIGR01128"/>
    </source>
</evidence>
<feature type="domain" description="DNA polymerase III subunit delta C-terminal" evidence="11">
    <location>
        <begin position="229"/>
        <end position="352"/>
    </location>
</feature>
<keyword evidence="5" id="KW-0235">DNA replication</keyword>
<reference evidence="13 15" key="2">
    <citation type="journal article" date="2017" name="Nat. Microbiol.">
        <title>Natural product diversity associated with the nematode symbionts Photorhabdus and Xenorhabdus.</title>
        <authorList>
            <person name="Tobias N.J."/>
            <person name="Wolff H."/>
            <person name="Djahanschiri B."/>
            <person name="Grundmann F."/>
            <person name="Kronenwerth M."/>
            <person name="Shi Y.M."/>
            <person name="Simonyi S."/>
            <person name="Grun P."/>
            <person name="Shapiro-Ilan D."/>
            <person name="Pidot S.J."/>
            <person name="Stinear T.P."/>
            <person name="Ebersberger I."/>
            <person name="Bode H.B."/>
        </authorList>
    </citation>
    <scope>NUCLEOTIDE SEQUENCE [LARGE SCALE GENOMIC DNA]</scope>
    <source>
        <strain evidence="13 15">DSM 17903</strain>
    </source>
</reference>
<evidence type="ECO:0000313" key="15">
    <source>
        <dbReference type="Proteomes" id="UP000225433"/>
    </source>
</evidence>
<evidence type="ECO:0000313" key="14">
    <source>
        <dbReference type="Proteomes" id="UP000094600"/>
    </source>
</evidence>
<dbReference type="CDD" id="cd18138">
    <property type="entry name" value="HLD_clamp_pol_III_delta"/>
    <property type="match status" value="1"/>
</dbReference>
<evidence type="ECO:0000256" key="7">
    <source>
        <dbReference type="ARBA" id="ARBA00034754"/>
    </source>
</evidence>
<evidence type="ECO:0000256" key="6">
    <source>
        <dbReference type="ARBA" id="ARBA00022932"/>
    </source>
</evidence>